<dbReference type="FunFam" id="3.40.50.720:FF:000084">
    <property type="entry name" value="Short-chain dehydrogenase reductase"/>
    <property type="match status" value="1"/>
</dbReference>
<dbReference type="PRINTS" id="PR00080">
    <property type="entry name" value="SDRFAMILY"/>
</dbReference>
<dbReference type="InterPro" id="IPR002347">
    <property type="entry name" value="SDR_fam"/>
</dbReference>
<dbReference type="PRINTS" id="PR00081">
    <property type="entry name" value="GDHRDH"/>
</dbReference>
<dbReference type="SUPFAM" id="SSF51735">
    <property type="entry name" value="NAD(P)-binding Rossmann-fold domains"/>
    <property type="match status" value="1"/>
</dbReference>
<proteinExistence type="inferred from homology"/>
<gene>
    <name evidence="3" type="ORF">KTC_20230</name>
</gene>
<evidence type="ECO:0000313" key="3">
    <source>
        <dbReference type="EMBL" id="BBH87272.1"/>
    </source>
</evidence>
<dbReference type="Pfam" id="PF13561">
    <property type="entry name" value="adh_short_C2"/>
    <property type="match status" value="1"/>
</dbReference>
<comment type="similarity">
    <text evidence="1">Belongs to the short-chain dehydrogenases/reductases (SDR) family.</text>
</comment>
<dbReference type="AlphaFoldDB" id="A0A455SK26"/>
<sequence length="252" mass="27334">MLSVPKAVVITGGTKGIGRAIAVKLAQEGYRLLLNYAHDGSAAQETLQQCRQSTEQVHLFRADIAHKQEVEELMRAACHHFGTLDVLVNNAAEVRDAPFLYLTEEDWDHVVETNMKGAFLCAQSAARIMMTQESGGLILNIGAPTGILGRKNGANTCASKAGMMVLTNCIALELGPKVRANTIIPGLTYTEETAQRYQLNDPAIRQQKASLIPLQRIGEPEDIANAVSLLLTDKASFINGQKIVVNGGQYMF</sequence>
<protein>
    <submittedName>
        <fullName evidence="3">Beta-ketoacyl-ACP reductase</fullName>
    </submittedName>
</protein>
<organism evidence="3">
    <name type="scientific">Thermosporothrix sp. COM3</name>
    <dbReference type="NCBI Taxonomy" id="2490863"/>
    <lineage>
        <taxon>Bacteria</taxon>
        <taxon>Bacillati</taxon>
        <taxon>Chloroflexota</taxon>
        <taxon>Ktedonobacteria</taxon>
        <taxon>Ktedonobacterales</taxon>
        <taxon>Thermosporotrichaceae</taxon>
        <taxon>Thermosporothrix</taxon>
    </lineage>
</organism>
<keyword evidence="2" id="KW-0560">Oxidoreductase</keyword>
<dbReference type="GO" id="GO:0016491">
    <property type="term" value="F:oxidoreductase activity"/>
    <property type="evidence" value="ECO:0007669"/>
    <property type="project" value="UniProtKB-KW"/>
</dbReference>
<reference evidence="3" key="1">
    <citation type="submission" date="2018-12" db="EMBL/GenBank/DDBJ databases">
        <title>Novel natural products biosynthetic potential of the class Ktedonobacteria.</title>
        <authorList>
            <person name="Zheng Y."/>
            <person name="Saitou A."/>
            <person name="Wang C.M."/>
            <person name="Toyoda A."/>
            <person name="Minakuchi Y."/>
            <person name="Sekiguchi Y."/>
            <person name="Ueda K."/>
            <person name="Takano H."/>
            <person name="Sakai Y."/>
            <person name="Yokota A."/>
            <person name="Yabe S."/>
        </authorList>
    </citation>
    <scope>NUCLEOTIDE SEQUENCE</scope>
    <source>
        <strain evidence="3">COM3</strain>
    </source>
</reference>
<dbReference type="Gene3D" id="3.40.50.720">
    <property type="entry name" value="NAD(P)-binding Rossmann-like Domain"/>
    <property type="match status" value="1"/>
</dbReference>
<name>A0A455SK26_9CHLR</name>
<evidence type="ECO:0000256" key="2">
    <source>
        <dbReference type="ARBA" id="ARBA00023002"/>
    </source>
</evidence>
<dbReference type="PANTHER" id="PTHR42879">
    <property type="entry name" value="3-OXOACYL-(ACYL-CARRIER-PROTEIN) REDUCTASE"/>
    <property type="match status" value="1"/>
</dbReference>
<dbReference type="InterPro" id="IPR050259">
    <property type="entry name" value="SDR"/>
</dbReference>
<dbReference type="EMBL" id="AP019376">
    <property type="protein sequence ID" value="BBH87272.1"/>
    <property type="molecule type" value="Genomic_DNA"/>
</dbReference>
<dbReference type="InterPro" id="IPR036291">
    <property type="entry name" value="NAD(P)-bd_dom_sf"/>
</dbReference>
<dbReference type="PANTHER" id="PTHR42879:SF2">
    <property type="entry name" value="3-OXOACYL-[ACYL-CARRIER-PROTEIN] REDUCTASE FABG"/>
    <property type="match status" value="1"/>
</dbReference>
<evidence type="ECO:0000256" key="1">
    <source>
        <dbReference type="ARBA" id="ARBA00006484"/>
    </source>
</evidence>
<accession>A0A455SK26</accession>